<gene>
    <name evidence="2" type="ORF">R3P38DRAFT_2790630</name>
</gene>
<evidence type="ECO:0000313" key="2">
    <source>
        <dbReference type="EMBL" id="KAK7012369.1"/>
    </source>
</evidence>
<evidence type="ECO:0000313" key="3">
    <source>
        <dbReference type="Proteomes" id="UP001362999"/>
    </source>
</evidence>
<sequence length="441" mass="50442">MPPRRRIDSEEPTTPERPRTQGPLANILNVFQQITPSKSDRDIRGRLLNLLQLREDLQVLFNEAEDVFSAKDSEIADLSYQVVPTKNRRRRKRFHRADDADDSVDNPSSLEERVRKAGRRFAVNEAAFFIDEVDIWTHEAEDEFDYATEFNSKTTRVQAQIQDPLRLLPNDARSRRTQEWVGDAFVDGMGGQSSAAVHRIRHASLSHLSAADELKHFATASDRFEHFKDRVGYVAATETKEAFYSAFKAPILYDQFDGELDVDHLFRNPLLLKVVRVQRIHHIPRTSTGAIANAAVLAIWLYSADTKFQRRGDQTDINYVQRHMDYVEQLRKALTSKKAWVIDLLKYWDDILFPDADNDDGAARGGDDDEMDLLDSYHHHRFFDRTRLLSSARNFGGSWLESLSSTPSLRTGLPWSLSSCLCCPLLALLACSGSWDLLVDF</sequence>
<evidence type="ECO:0000256" key="1">
    <source>
        <dbReference type="SAM" id="MobiDB-lite"/>
    </source>
</evidence>
<dbReference type="AlphaFoldDB" id="A0AAW0AH59"/>
<keyword evidence="3" id="KW-1185">Reference proteome</keyword>
<feature type="region of interest" description="Disordered" evidence="1">
    <location>
        <begin position="89"/>
        <end position="111"/>
    </location>
</feature>
<accession>A0AAW0AH59</accession>
<feature type="compositionally biased region" description="Basic and acidic residues" evidence="1">
    <location>
        <begin position="1"/>
        <end position="19"/>
    </location>
</feature>
<dbReference type="Proteomes" id="UP001362999">
    <property type="component" value="Unassembled WGS sequence"/>
</dbReference>
<organism evidence="2 3">
    <name type="scientific">Favolaschia claudopus</name>
    <dbReference type="NCBI Taxonomy" id="2862362"/>
    <lineage>
        <taxon>Eukaryota</taxon>
        <taxon>Fungi</taxon>
        <taxon>Dikarya</taxon>
        <taxon>Basidiomycota</taxon>
        <taxon>Agaricomycotina</taxon>
        <taxon>Agaricomycetes</taxon>
        <taxon>Agaricomycetidae</taxon>
        <taxon>Agaricales</taxon>
        <taxon>Marasmiineae</taxon>
        <taxon>Mycenaceae</taxon>
        <taxon>Favolaschia</taxon>
    </lineage>
</organism>
<comment type="caution">
    <text evidence="2">The sequence shown here is derived from an EMBL/GenBank/DDBJ whole genome shotgun (WGS) entry which is preliminary data.</text>
</comment>
<feature type="region of interest" description="Disordered" evidence="1">
    <location>
        <begin position="1"/>
        <end position="22"/>
    </location>
</feature>
<name>A0AAW0AH59_9AGAR</name>
<reference evidence="2 3" key="1">
    <citation type="journal article" date="2024" name="J Genomics">
        <title>Draft genome sequencing and assembly of Favolaschia claudopus CIRM-BRFM 2984 isolated from oak limbs.</title>
        <authorList>
            <person name="Navarro D."/>
            <person name="Drula E."/>
            <person name="Chaduli D."/>
            <person name="Cazenave R."/>
            <person name="Ahrendt S."/>
            <person name="Wang J."/>
            <person name="Lipzen A."/>
            <person name="Daum C."/>
            <person name="Barry K."/>
            <person name="Grigoriev I.V."/>
            <person name="Favel A."/>
            <person name="Rosso M.N."/>
            <person name="Martin F."/>
        </authorList>
    </citation>
    <scope>NUCLEOTIDE SEQUENCE [LARGE SCALE GENOMIC DNA]</scope>
    <source>
        <strain evidence="2 3">CIRM-BRFM 2984</strain>
    </source>
</reference>
<dbReference type="EMBL" id="JAWWNJ010000065">
    <property type="protein sequence ID" value="KAK7012369.1"/>
    <property type="molecule type" value="Genomic_DNA"/>
</dbReference>
<protein>
    <submittedName>
        <fullName evidence="2">Uncharacterized protein</fullName>
    </submittedName>
</protein>
<proteinExistence type="predicted"/>